<dbReference type="RefSeq" id="WP_121681424.1">
    <property type="nucleotide sequence ID" value="NZ_RCVZ01000010.1"/>
</dbReference>
<keyword evidence="1" id="KW-1133">Transmembrane helix</keyword>
<organism evidence="2 3">
    <name type="scientific">Falsibacillus albus</name>
    <dbReference type="NCBI Taxonomy" id="2478915"/>
    <lineage>
        <taxon>Bacteria</taxon>
        <taxon>Bacillati</taxon>
        <taxon>Bacillota</taxon>
        <taxon>Bacilli</taxon>
        <taxon>Bacillales</taxon>
        <taxon>Bacillaceae</taxon>
        <taxon>Falsibacillus</taxon>
    </lineage>
</organism>
<comment type="caution">
    <text evidence="2">The sequence shown here is derived from an EMBL/GenBank/DDBJ whole genome shotgun (WGS) entry which is preliminary data.</text>
</comment>
<keyword evidence="1" id="KW-0812">Transmembrane</keyword>
<reference evidence="2 3" key="1">
    <citation type="submission" date="2018-10" db="EMBL/GenBank/DDBJ databases">
        <title>Falsibacillus sp. genome draft.</title>
        <authorList>
            <person name="Shi S."/>
        </authorList>
    </citation>
    <scope>NUCLEOTIDE SEQUENCE [LARGE SCALE GENOMIC DNA]</scope>
    <source>
        <strain evidence="2 3">GY 10110</strain>
    </source>
</reference>
<dbReference type="AlphaFoldDB" id="A0A3L7JU81"/>
<sequence length="132" mass="15011">MGRKKRIIIEIMMDIVMFLGFTIIMEEQISSWVGFVGIVAGAVSGVFWGRRNDNFDDTLSYYQHKAKRSKKGGIIGVLLVLLITMLWGVSIERKILLVAYIALIATGEWLYYTLKLRRQESCLTLTAMEDGD</sequence>
<keyword evidence="1" id="KW-0472">Membrane</keyword>
<proteinExistence type="predicted"/>
<feature type="transmembrane region" description="Helical" evidence="1">
    <location>
        <begin position="7"/>
        <end position="25"/>
    </location>
</feature>
<evidence type="ECO:0008006" key="4">
    <source>
        <dbReference type="Google" id="ProtNLM"/>
    </source>
</evidence>
<feature type="transmembrane region" description="Helical" evidence="1">
    <location>
        <begin position="71"/>
        <end position="89"/>
    </location>
</feature>
<keyword evidence="3" id="KW-1185">Reference proteome</keyword>
<feature type="transmembrane region" description="Helical" evidence="1">
    <location>
        <begin position="95"/>
        <end position="114"/>
    </location>
</feature>
<evidence type="ECO:0000313" key="2">
    <source>
        <dbReference type="EMBL" id="RLQ94333.1"/>
    </source>
</evidence>
<evidence type="ECO:0000256" key="1">
    <source>
        <dbReference type="SAM" id="Phobius"/>
    </source>
</evidence>
<protein>
    <recommendedName>
        <fullName evidence="4">DUF3796 domain-containing protein</fullName>
    </recommendedName>
</protein>
<accession>A0A3L7JU81</accession>
<feature type="transmembrane region" description="Helical" evidence="1">
    <location>
        <begin position="31"/>
        <end position="50"/>
    </location>
</feature>
<evidence type="ECO:0000313" key="3">
    <source>
        <dbReference type="Proteomes" id="UP000276770"/>
    </source>
</evidence>
<gene>
    <name evidence="2" type="ORF">D9X91_14865</name>
</gene>
<name>A0A3L7JU81_9BACI</name>
<dbReference type="Proteomes" id="UP000276770">
    <property type="component" value="Unassembled WGS sequence"/>
</dbReference>
<dbReference type="EMBL" id="RCVZ01000010">
    <property type="protein sequence ID" value="RLQ94333.1"/>
    <property type="molecule type" value="Genomic_DNA"/>
</dbReference>